<organism evidence="2">
    <name type="scientific">Arundo donax</name>
    <name type="common">Giant reed</name>
    <name type="synonym">Donax arundinaceus</name>
    <dbReference type="NCBI Taxonomy" id="35708"/>
    <lineage>
        <taxon>Eukaryota</taxon>
        <taxon>Viridiplantae</taxon>
        <taxon>Streptophyta</taxon>
        <taxon>Embryophyta</taxon>
        <taxon>Tracheophyta</taxon>
        <taxon>Spermatophyta</taxon>
        <taxon>Magnoliopsida</taxon>
        <taxon>Liliopsida</taxon>
        <taxon>Poales</taxon>
        <taxon>Poaceae</taxon>
        <taxon>PACMAD clade</taxon>
        <taxon>Arundinoideae</taxon>
        <taxon>Arundineae</taxon>
        <taxon>Arundo</taxon>
    </lineage>
</organism>
<evidence type="ECO:0000313" key="2">
    <source>
        <dbReference type="EMBL" id="JAE29790.1"/>
    </source>
</evidence>
<name>A0A0A9GXS5_ARUDO</name>
<evidence type="ECO:0000256" key="1">
    <source>
        <dbReference type="SAM" id="MobiDB-lite"/>
    </source>
</evidence>
<protein>
    <submittedName>
        <fullName evidence="2">Uncharacterized protein</fullName>
    </submittedName>
</protein>
<feature type="region of interest" description="Disordered" evidence="1">
    <location>
        <begin position="1"/>
        <end position="20"/>
    </location>
</feature>
<sequence length="53" mass="6059">MFPQFTLNLKDKQASTTSGQEINQISHILIYRTIPCNKSNGRNRPPFPPEQSN</sequence>
<accession>A0A0A9GXS5</accession>
<reference evidence="2" key="1">
    <citation type="submission" date="2014-09" db="EMBL/GenBank/DDBJ databases">
        <authorList>
            <person name="Magalhaes I.L.F."/>
            <person name="Oliveira U."/>
            <person name="Santos F.R."/>
            <person name="Vidigal T.H.D.A."/>
            <person name="Brescovit A.D."/>
            <person name="Santos A.J."/>
        </authorList>
    </citation>
    <scope>NUCLEOTIDE SEQUENCE</scope>
    <source>
        <tissue evidence="2">Shoot tissue taken approximately 20 cm above the soil surface</tissue>
    </source>
</reference>
<reference evidence="2" key="2">
    <citation type="journal article" date="2015" name="Data Brief">
        <title>Shoot transcriptome of the giant reed, Arundo donax.</title>
        <authorList>
            <person name="Barrero R.A."/>
            <person name="Guerrero F.D."/>
            <person name="Moolhuijzen P."/>
            <person name="Goolsby J.A."/>
            <person name="Tidwell J."/>
            <person name="Bellgard S.E."/>
            <person name="Bellgard M.I."/>
        </authorList>
    </citation>
    <scope>NUCLEOTIDE SEQUENCE</scope>
    <source>
        <tissue evidence="2">Shoot tissue taken approximately 20 cm above the soil surface</tissue>
    </source>
</reference>
<proteinExistence type="predicted"/>
<dbReference type="EMBL" id="GBRH01168106">
    <property type="protein sequence ID" value="JAE29790.1"/>
    <property type="molecule type" value="Transcribed_RNA"/>
</dbReference>
<dbReference type="AlphaFoldDB" id="A0A0A9GXS5"/>